<feature type="signal peptide" evidence="2">
    <location>
        <begin position="1"/>
        <end position="17"/>
    </location>
</feature>
<keyword evidence="4" id="KW-1185">Reference proteome</keyword>
<evidence type="ECO:0000313" key="4">
    <source>
        <dbReference type="Proteomes" id="UP001178888"/>
    </source>
</evidence>
<dbReference type="RefSeq" id="WP_308914680.1">
    <property type="nucleotide sequence ID" value="NZ_JAVGVR010000002.1"/>
</dbReference>
<dbReference type="AlphaFoldDB" id="A0AA90TXB1"/>
<keyword evidence="2" id="KW-0732">Signal</keyword>
<evidence type="ECO:0000256" key="2">
    <source>
        <dbReference type="SAM" id="SignalP"/>
    </source>
</evidence>
<dbReference type="Proteomes" id="UP001178888">
    <property type="component" value="Unassembled WGS sequence"/>
</dbReference>
<proteinExistence type="predicted"/>
<organism evidence="3 4">
    <name type="scientific">Bacillus salipaludis</name>
    <dbReference type="NCBI Taxonomy" id="2547811"/>
    <lineage>
        <taxon>Bacteria</taxon>
        <taxon>Bacillati</taxon>
        <taxon>Bacillota</taxon>
        <taxon>Bacilli</taxon>
        <taxon>Bacillales</taxon>
        <taxon>Bacillaceae</taxon>
        <taxon>Bacillus</taxon>
    </lineage>
</organism>
<name>A0AA90TXB1_9BACI</name>
<evidence type="ECO:0000256" key="1">
    <source>
        <dbReference type="SAM" id="MobiDB-lite"/>
    </source>
</evidence>
<comment type="caution">
    <text evidence="3">The sequence shown here is derived from an EMBL/GenBank/DDBJ whole genome shotgun (WGS) entry which is preliminary data.</text>
</comment>
<sequence length="299" mass="33013">MKSKVIAAVGISGLLMAGGVLSASASTSGYDLFKTAVKKTQTINSFSAHIKGSLTDNDKVVYQVDSINTENLNNDSSNSSTSVSKNGTTTKVDFYSQDNKEIVKSSNDVNYYVKQEKADKHEVKDEKEKEGLSPAMQKDVEAIFDALTKNYQDSITTKDISKGHTQIELDLSKNQIPTVGQAVVSFFLKNIDQKTKHEEKQRFGSLSFADLKPQLPQLKNNISVSRVVLQGDIDKDQYLVGQKAEIFVSGDDLNGKHHDLVLHLSNQFDNLNNANVSNINLTGKKVVKVQEKYHGHEED</sequence>
<protein>
    <submittedName>
        <fullName evidence="3">Uncharacterized protein</fullName>
    </submittedName>
</protein>
<reference evidence="3" key="1">
    <citation type="submission" date="2023-08" db="EMBL/GenBank/DDBJ databases">
        <title>Nitrogen cycling bacteria in agricultural field soils.</title>
        <authorList>
            <person name="Jang J."/>
        </authorList>
    </citation>
    <scope>NUCLEOTIDE SEQUENCE</scope>
    <source>
        <strain evidence="3">PS3-36</strain>
    </source>
</reference>
<evidence type="ECO:0000313" key="3">
    <source>
        <dbReference type="EMBL" id="MDQ6601062.1"/>
    </source>
</evidence>
<accession>A0AA90TXB1</accession>
<gene>
    <name evidence="3" type="ORF">RCG21_33285</name>
</gene>
<feature type="chain" id="PRO_5041640249" evidence="2">
    <location>
        <begin position="18"/>
        <end position="299"/>
    </location>
</feature>
<feature type="region of interest" description="Disordered" evidence="1">
    <location>
        <begin position="71"/>
        <end position="90"/>
    </location>
</feature>
<dbReference type="EMBL" id="JAVGVR010000002">
    <property type="protein sequence ID" value="MDQ6601062.1"/>
    <property type="molecule type" value="Genomic_DNA"/>
</dbReference>